<protein>
    <submittedName>
        <fullName evidence="1">Uncharacterized protein</fullName>
    </submittedName>
</protein>
<dbReference type="RefSeq" id="WP_378189833.1">
    <property type="nucleotide sequence ID" value="NZ_JBHMBK010000003.1"/>
</dbReference>
<organism evidence="1 2">
    <name type="scientific">Amycolatopsis plumensis</name>
    <dbReference type="NCBI Taxonomy" id="236508"/>
    <lineage>
        <taxon>Bacteria</taxon>
        <taxon>Bacillati</taxon>
        <taxon>Actinomycetota</taxon>
        <taxon>Actinomycetes</taxon>
        <taxon>Pseudonocardiales</taxon>
        <taxon>Pseudonocardiaceae</taxon>
        <taxon>Amycolatopsis</taxon>
    </lineage>
</organism>
<proteinExistence type="predicted"/>
<gene>
    <name evidence="1" type="ORF">ACFFTO_05630</name>
</gene>
<dbReference type="EMBL" id="JBHMBK010000003">
    <property type="protein sequence ID" value="MFB9683658.1"/>
    <property type="molecule type" value="Genomic_DNA"/>
</dbReference>
<evidence type="ECO:0000313" key="2">
    <source>
        <dbReference type="Proteomes" id="UP001589535"/>
    </source>
</evidence>
<evidence type="ECO:0000313" key="1">
    <source>
        <dbReference type="EMBL" id="MFB9683658.1"/>
    </source>
</evidence>
<keyword evidence="2" id="KW-1185">Reference proteome</keyword>
<accession>A0ABV5U1A9</accession>
<name>A0ABV5U1A9_9PSEU</name>
<sequence>MPDRQVRLLHDVRSVSMGTGPTREEVRYSGITIHRIDGGAVVGQTWIPFGPAPTYADDEALLTAWHAALDWSRSPTDTPSA</sequence>
<dbReference type="Proteomes" id="UP001589535">
    <property type="component" value="Unassembled WGS sequence"/>
</dbReference>
<comment type="caution">
    <text evidence="1">The sequence shown here is derived from an EMBL/GenBank/DDBJ whole genome shotgun (WGS) entry which is preliminary data.</text>
</comment>
<reference evidence="1 2" key="1">
    <citation type="submission" date="2024-09" db="EMBL/GenBank/DDBJ databases">
        <authorList>
            <person name="Sun Q."/>
            <person name="Mori K."/>
        </authorList>
    </citation>
    <scope>NUCLEOTIDE SEQUENCE [LARGE SCALE GENOMIC DNA]</scope>
    <source>
        <strain evidence="1 2">JCM 13852</strain>
    </source>
</reference>